<dbReference type="AlphaFoldDB" id="A0A9N9B307"/>
<dbReference type="OrthoDB" id="16772at2759"/>
<organism evidence="4 5">
    <name type="scientific">Paraglomus occultum</name>
    <dbReference type="NCBI Taxonomy" id="144539"/>
    <lineage>
        <taxon>Eukaryota</taxon>
        <taxon>Fungi</taxon>
        <taxon>Fungi incertae sedis</taxon>
        <taxon>Mucoromycota</taxon>
        <taxon>Glomeromycotina</taxon>
        <taxon>Glomeromycetes</taxon>
        <taxon>Paraglomerales</taxon>
        <taxon>Paraglomeraceae</taxon>
        <taxon>Paraglomus</taxon>
    </lineage>
</organism>
<evidence type="ECO:0000313" key="5">
    <source>
        <dbReference type="Proteomes" id="UP000789572"/>
    </source>
</evidence>
<dbReference type="GO" id="GO:0035493">
    <property type="term" value="P:SNARE complex assembly"/>
    <property type="evidence" value="ECO:0007669"/>
    <property type="project" value="TreeGrafter"/>
</dbReference>
<protein>
    <recommendedName>
        <fullName evidence="2">Autophagy-related protein 14</fullName>
    </recommendedName>
</protein>
<dbReference type="EMBL" id="CAJVPJ010000751">
    <property type="protein sequence ID" value="CAG8553846.1"/>
    <property type="molecule type" value="Genomic_DNA"/>
</dbReference>
<keyword evidence="5" id="KW-1185">Reference proteome</keyword>
<comment type="caution">
    <text evidence="4">The sequence shown here is derived from an EMBL/GenBank/DDBJ whole genome shotgun (WGS) entry which is preliminary data.</text>
</comment>
<dbReference type="InterPro" id="IPR018791">
    <property type="entry name" value="UV_resistance/autophagy_Atg14"/>
</dbReference>
<evidence type="ECO:0000313" key="4">
    <source>
        <dbReference type="EMBL" id="CAG8553846.1"/>
    </source>
</evidence>
<dbReference type="GO" id="GO:0005768">
    <property type="term" value="C:endosome"/>
    <property type="evidence" value="ECO:0007669"/>
    <property type="project" value="TreeGrafter"/>
</dbReference>
<dbReference type="Pfam" id="PF10186">
    <property type="entry name" value="ATG14"/>
    <property type="match status" value="1"/>
</dbReference>
<dbReference type="GO" id="GO:0000149">
    <property type="term" value="F:SNARE binding"/>
    <property type="evidence" value="ECO:0007669"/>
    <property type="project" value="TreeGrafter"/>
</dbReference>
<dbReference type="GO" id="GO:0032991">
    <property type="term" value="C:protein-containing complex"/>
    <property type="evidence" value="ECO:0007669"/>
    <property type="project" value="UniProtKB-ARBA"/>
</dbReference>
<reference evidence="4" key="1">
    <citation type="submission" date="2021-06" db="EMBL/GenBank/DDBJ databases">
        <authorList>
            <person name="Kallberg Y."/>
            <person name="Tangrot J."/>
            <person name="Rosling A."/>
        </authorList>
    </citation>
    <scope>NUCLEOTIDE SEQUENCE</scope>
    <source>
        <strain evidence="4">IA702</strain>
    </source>
</reference>
<evidence type="ECO:0000256" key="1">
    <source>
        <dbReference type="ARBA" id="ARBA00009574"/>
    </source>
</evidence>
<sequence>MDCEICHSYQRKFYCINCLRERLRAHHVNMKQITQDKQKYVDRANKLVNNGLRDQLKIIAEKHARTQNIKRVMRETERLREEIVRDGQEIEMLKKSIATRKAVLQKSLACFANLKANQKAAIIKDIAETRERSHNKHQTLMHSRRVLIAELVSLFDLKRINGPQDHYSEVRENGAAVIAKENDIIQSPNGNADDDAEYSIAGMTLPKKGNFQKYPMEDINTTVGYVIHMLQLIAYYLGVKLPYRLLRDKGSLPYATGSFSGMTGGRRPLHLDGSNVDTFTKGLAMLNYDIAYLCRTQGVDIAFHKVPNTLQNLYLCCNAAGLGR</sequence>
<accession>A0A9N9B307</accession>
<name>A0A9N9B307_9GLOM</name>
<dbReference type="GO" id="GO:0000323">
    <property type="term" value="C:lytic vacuole"/>
    <property type="evidence" value="ECO:0007669"/>
    <property type="project" value="TreeGrafter"/>
</dbReference>
<keyword evidence="3" id="KW-0175">Coiled coil</keyword>
<evidence type="ECO:0000256" key="2">
    <source>
        <dbReference type="ARBA" id="ARBA00013807"/>
    </source>
</evidence>
<dbReference type="Proteomes" id="UP000789572">
    <property type="component" value="Unassembled WGS sequence"/>
</dbReference>
<gene>
    <name evidence="4" type="ORF">POCULU_LOCUS5159</name>
</gene>
<dbReference type="PANTHER" id="PTHR15157">
    <property type="entry name" value="UV RADIATION RESISTANCE-ASSOCIATED GENE PROTEIN"/>
    <property type="match status" value="1"/>
</dbReference>
<evidence type="ECO:0000256" key="3">
    <source>
        <dbReference type="ARBA" id="ARBA00023054"/>
    </source>
</evidence>
<comment type="similarity">
    <text evidence="1">Belongs to the ATG14 family.</text>
</comment>
<dbReference type="PANTHER" id="PTHR15157:SF13">
    <property type="entry name" value="AUTOPHAGY-RELATED PROTEIN 14"/>
    <property type="match status" value="1"/>
</dbReference>
<proteinExistence type="inferred from homology"/>